<dbReference type="InterPro" id="IPR000620">
    <property type="entry name" value="EamA_dom"/>
</dbReference>
<feature type="transmembrane region" description="Helical" evidence="6">
    <location>
        <begin position="104"/>
        <end position="124"/>
    </location>
</feature>
<accession>A0A5J5WTG3</accession>
<keyword evidence="4 6" id="KW-1133">Transmembrane helix</keyword>
<sequence length="294" mass="32091">MARRYCYNDVLPLIAMVTAVSTNVGVNILFKEATSKGMNQYIFITYSYVVAALVLLPLSFIFPRRATVPSLKYFYLGSRLFLIGLIGFLAQICAYKGIAYSSPTLASAMSNLGPAFTFILAVLFRLEKVALRSSSSQAKIRSITSCSLQRPQIMEIYPAELMVALFYNLCGAMVSAPVSLILEFDLSSWMLRPGVAVVAVLYSGAIQSFMTLVMTWGLHLKGPVYIAIFSPLSIAIAAFMSAIFLGDSLHLGSIIGATIISMGFYAVIWGQSKEDERVSSNGKAPLLEVEDCEE</sequence>
<evidence type="ECO:0000256" key="4">
    <source>
        <dbReference type="ARBA" id="ARBA00022989"/>
    </source>
</evidence>
<evidence type="ECO:0000313" key="8">
    <source>
        <dbReference type="EMBL" id="KAB2094527.1"/>
    </source>
</evidence>
<dbReference type="GO" id="GO:0016020">
    <property type="term" value="C:membrane"/>
    <property type="evidence" value="ECO:0007669"/>
    <property type="project" value="UniProtKB-SubCell"/>
</dbReference>
<dbReference type="PANTHER" id="PTHR31218">
    <property type="entry name" value="WAT1-RELATED PROTEIN"/>
    <property type="match status" value="1"/>
</dbReference>
<name>A0A5J5WTG3_GOSBA</name>
<dbReference type="InterPro" id="IPR037185">
    <property type="entry name" value="EmrE-like"/>
</dbReference>
<comment type="subcellular location">
    <subcellularLocation>
        <location evidence="1 6">Membrane</location>
        <topology evidence="1 6">Multi-pass membrane protein</topology>
    </subcellularLocation>
</comment>
<feature type="transmembrane region" description="Helical" evidence="6">
    <location>
        <begin position="74"/>
        <end position="98"/>
    </location>
</feature>
<feature type="transmembrane region" description="Helical" evidence="6">
    <location>
        <begin position="12"/>
        <end position="30"/>
    </location>
</feature>
<protein>
    <recommendedName>
        <fullName evidence="6">WAT1-related protein</fullName>
    </recommendedName>
</protein>
<evidence type="ECO:0000256" key="5">
    <source>
        <dbReference type="ARBA" id="ARBA00023136"/>
    </source>
</evidence>
<evidence type="ECO:0000256" key="1">
    <source>
        <dbReference type="ARBA" id="ARBA00004141"/>
    </source>
</evidence>
<feature type="transmembrane region" description="Helical" evidence="6">
    <location>
        <begin position="161"/>
        <end position="182"/>
    </location>
</feature>
<dbReference type="InterPro" id="IPR030184">
    <property type="entry name" value="WAT1-related"/>
</dbReference>
<evidence type="ECO:0000256" key="6">
    <source>
        <dbReference type="RuleBase" id="RU363077"/>
    </source>
</evidence>
<evidence type="ECO:0000313" key="9">
    <source>
        <dbReference type="Proteomes" id="UP000327439"/>
    </source>
</evidence>
<evidence type="ECO:0000259" key="7">
    <source>
        <dbReference type="Pfam" id="PF00892"/>
    </source>
</evidence>
<comment type="similarity">
    <text evidence="2 6">Belongs to the drug/metabolite transporter (DMT) superfamily. Plant drug/metabolite exporter (P-DME) (TC 2.A.7.4) family.</text>
</comment>
<keyword evidence="5 6" id="KW-0472">Membrane</keyword>
<feature type="transmembrane region" description="Helical" evidence="6">
    <location>
        <begin position="194"/>
        <end position="217"/>
    </location>
</feature>
<keyword evidence="9" id="KW-1185">Reference proteome</keyword>
<dbReference type="OrthoDB" id="1727045at2759"/>
<dbReference type="Proteomes" id="UP000327439">
    <property type="component" value="Chromosome A02"/>
</dbReference>
<feature type="transmembrane region" description="Helical" evidence="6">
    <location>
        <begin position="42"/>
        <end position="62"/>
    </location>
</feature>
<feature type="transmembrane region" description="Helical" evidence="6">
    <location>
        <begin position="224"/>
        <end position="245"/>
    </location>
</feature>
<dbReference type="GO" id="GO:0022857">
    <property type="term" value="F:transmembrane transporter activity"/>
    <property type="evidence" value="ECO:0007669"/>
    <property type="project" value="InterPro"/>
</dbReference>
<proteinExistence type="inferred from homology"/>
<feature type="transmembrane region" description="Helical" evidence="6">
    <location>
        <begin position="251"/>
        <end position="270"/>
    </location>
</feature>
<dbReference type="Pfam" id="PF00892">
    <property type="entry name" value="EamA"/>
    <property type="match status" value="1"/>
</dbReference>
<dbReference type="AlphaFoldDB" id="A0A5J5WTG3"/>
<keyword evidence="3 6" id="KW-0812">Transmembrane</keyword>
<dbReference type="SUPFAM" id="SSF103481">
    <property type="entry name" value="Multidrug resistance efflux transporter EmrE"/>
    <property type="match status" value="2"/>
</dbReference>
<evidence type="ECO:0000256" key="3">
    <source>
        <dbReference type="ARBA" id="ARBA00022692"/>
    </source>
</evidence>
<organism evidence="8 9">
    <name type="scientific">Gossypium barbadense</name>
    <name type="common">Sea Island cotton</name>
    <name type="synonym">Hibiscus barbadensis</name>
    <dbReference type="NCBI Taxonomy" id="3634"/>
    <lineage>
        <taxon>Eukaryota</taxon>
        <taxon>Viridiplantae</taxon>
        <taxon>Streptophyta</taxon>
        <taxon>Embryophyta</taxon>
        <taxon>Tracheophyta</taxon>
        <taxon>Spermatophyta</taxon>
        <taxon>Magnoliopsida</taxon>
        <taxon>eudicotyledons</taxon>
        <taxon>Gunneridae</taxon>
        <taxon>Pentapetalae</taxon>
        <taxon>rosids</taxon>
        <taxon>malvids</taxon>
        <taxon>Malvales</taxon>
        <taxon>Malvaceae</taxon>
        <taxon>Malvoideae</taxon>
        <taxon>Gossypium</taxon>
    </lineage>
</organism>
<dbReference type="EMBL" id="CM018203">
    <property type="protein sequence ID" value="KAB2094527.1"/>
    <property type="molecule type" value="Genomic_DNA"/>
</dbReference>
<feature type="domain" description="EamA" evidence="7">
    <location>
        <begin position="19"/>
        <end position="131"/>
    </location>
</feature>
<gene>
    <name evidence="8" type="ORF">ES319_A02G165400v1</name>
</gene>
<evidence type="ECO:0000256" key="2">
    <source>
        <dbReference type="ARBA" id="ARBA00007635"/>
    </source>
</evidence>
<reference evidence="9" key="1">
    <citation type="journal article" date="2020" name="Nat. Genet.">
        <title>Genomic diversifications of five Gossypium allopolyploid species and their impact on cotton improvement.</title>
        <authorList>
            <person name="Chen Z.J."/>
            <person name="Sreedasyam A."/>
            <person name="Ando A."/>
            <person name="Song Q."/>
            <person name="De Santiago L.M."/>
            <person name="Hulse-Kemp A.M."/>
            <person name="Ding M."/>
            <person name="Ye W."/>
            <person name="Kirkbride R.C."/>
            <person name="Jenkins J."/>
            <person name="Plott C."/>
            <person name="Lovell J."/>
            <person name="Lin Y.M."/>
            <person name="Vaughn R."/>
            <person name="Liu B."/>
            <person name="Simpson S."/>
            <person name="Scheffler B.E."/>
            <person name="Wen L."/>
            <person name="Saski C.A."/>
            <person name="Grover C.E."/>
            <person name="Hu G."/>
            <person name="Conover J.L."/>
            <person name="Carlson J.W."/>
            <person name="Shu S."/>
            <person name="Boston L.B."/>
            <person name="Williams M."/>
            <person name="Peterson D.G."/>
            <person name="McGee K."/>
            <person name="Jones D.C."/>
            <person name="Wendel J.F."/>
            <person name="Stelly D.M."/>
            <person name="Grimwood J."/>
            <person name="Schmutz J."/>
        </authorList>
    </citation>
    <scope>NUCLEOTIDE SEQUENCE [LARGE SCALE GENOMIC DNA]</scope>
    <source>
        <strain evidence="9">cv. 3-79</strain>
    </source>
</reference>